<protein>
    <submittedName>
        <fullName evidence="1">Unannotated protein</fullName>
    </submittedName>
</protein>
<sequence>MSGRSKQKVRQKAPQVARAARRAEDVCLQCGMCCDGTLFPGATIDEAEISHVTSLSLTVRRRPTGEVEFEQPCPAFVGGCCSVYEHRPSVCHKYSCRLLPEYTSGRMGLDDCLDIVETMRGLVRWLEEAMGIPIGSFSAAQLSTFMKTEEPAYKPESHQDLMAAGLRFSRLVTEYFDEAAIAPDVTAAGRSQVGRAGR</sequence>
<evidence type="ECO:0000313" key="1">
    <source>
        <dbReference type="EMBL" id="CAB4862561.1"/>
    </source>
</evidence>
<proteinExistence type="predicted"/>
<reference evidence="1" key="1">
    <citation type="submission" date="2020-05" db="EMBL/GenBank/DDBJ databases">
        <authorList>
            <person name="Chiriac C."/>
            <person name="Salcher M."/>
            <person name="Ghai R."/>
            <person name="Kavagutti S V."/>
        </authorList>
    </citation>
    <scope>NUCLEOTIDE SEQUENCE</scope>
</reference>
<name>A0A6J7CX63_9ZZZZ</name>
<organism evidence="1">
    <name type="scientific">freshwater metagenome</name>
    <dbReference type="NCBI Taxonomy" id="449393"/>
    <lineage>
        <taxon>unclassified sequences</taxon>
        <taxon>metagenomes</taxon>
        <taxon>ecological metagenomes</taxon>
    </lineage>
</organism>
<gene>
    <name evidence="1" type="ORF">UFOPK3376_00350</name>
</gene>
<dbReference type="Pfam" id="PF03692">
    <property type="entry name" value="CxxCxxCC"/>
    <property type="match status" value="1"/>
</dbReference>
<dbReference type="InterPro" id="IPR005358">
    <property type="entry name" value="Puta_zinc/iron-chelating_dom"/>
</dbReference>
<dbReference type="AlphaFoldDB" id="A0A6J7CX63"/>
<accession>A0A6J7CX63</accession>
<dbReference type="EMBL" id="CAFBLP010000005">
    <property type="protein sequence ID" value="CAB4862561.1"/>
    <property type="molecule type" value="Genomic_DNA"/>
</dbReference>